<name>A0AAJ1WP80_9BACL</name>
<dbReference type="InterPro" id="IPR019618">
    <property type="entry name" value="Spore_germination_GerPA"/>
</dbReference>
<proteinExistence type="predicted"/>
<accession>A0AAJ1WP80</accession>
<organism evidence="1 2">
    <name type="scientific">Croceifilum oryzae</name>
    <dbReference type="NCBI Taxonomy" id="1553429"/>
    <lineage>
        <taxon>Bacteria</taxon>
        <taxon>Bacillati</taxon>
        <taxon>Bacillota</taxon>
        <taxon>Bacilli</taxon>
        <taxon>Bacillales</taxon>
        <taxon>Thermoactinomycetaceae</taxon>
        <taxon>Croceifilum</taxon>
    </lineage>
</organism>
<dbReference type="RefSeq" id="WP_307250592.1">
    <property type="nucleotide sequence ID" value="NZ_JAUSUV010000002.1"/>
</dbReference>
<evidence type="ECO:0000313" key="1">
    <source>
        <dbReference type="EMBL" id="MDQ0416277.1"/>
    </source>
</evidence>
<dbReference type="EMBL" id="JAUSUV010000002">
    <property type="protein sequence ID" value="MDQ0416277.1"/>
    <property type="molecule type" value="Genomic_DNA"/>
</dbReference>
<dbReference type="Proteomes" id="UP001238450">
    <property type="component" value="Unassembled WGS sequence"/>
</dbReference>
<protein>
    <recommendedName>
        <fullName evidence="3">Spore germination protein gerPA/gerPF</fullName>
    </recommendedName>
</protein>
<keyword evidence="2" id="KW-1185">Reference proteome</keyword>
<evidence type="ECO:0008006" key="3">
    <source>
        <dbReference type="Google" id="ProtNLM"/>
    </source>
</evidence>
<evidence type="ECO:0000313" key="2">
    <source>
        <dbReference type="Proteomes" id="UP001238450"/>
    </source>
</evidence>
<comment type="caution">
    <text evidence="1">The sequence shown here is derived from an EMBL/GenBank/DDBJ whole genome shotgun (WGS) entry which is preliminary data.</text>
</comment>
<sequence>MPTCNNLFNVRIVAVSSTGTVNLGNSVQVNPCNNSVSLGGADPVGDFSVNANNERSVYIDPDFASQLGRTFL</sequence>
<reference evidence="1 2" key="1">
    <citation type="submission" date="2023-07" db="EMBL/GenBank/DDBJ databases">
        <title>Genomic Encyclopedia of Type Strains, Phase IV (KMG-IV): sequencing the most valuable type-strain genomes for metagenomic binning, comparative biology and taxonomic classification.</title>
        <authorList>
            <person name="Goeker M."/>
        </authorList>
    </citation>
    <scope>NUCLEOTIDE SEQUENCE [LARGE SCALE GENOMIC DNA]</scope>
    <source>
        <strain evidence="1 2">DSM 46876</strain>
    </source>
</reference>
<gene>
    <name evidence="1" type="ORF">J2Z48_000441</name>
</gene>
<dbReference type="Pfam" id="PF10676">
    <property type="entry name" value="gerPA"/>
    <property type="match status" value="1"/>
</dbReference>
<dbReference type="AlphaFoldDB" id="A0AAJ1WP80"/>